<dbReference type="AlphaFoldDB" id="A0A3N1XSH8"/>
<dbReference type="EMBL" id="RJVI01000003">
    <property type="protein sequence ID" value="ROR29606.1"/>
    <property type="molecule type" value="Genomic_DNA"/>
</dbReference>
<keyword evidence="7" id="KW-0436">Ligase</keyword>
<evidence type="ECO:0000256" key="3">
    <source>
        <dbReference type="ARBA" id="ARBA00022989"/>
    </source>
</evidence>
<dbReference type="PANTHER" id="PTHR37422:SF23">
    <property type="entry name" value="TEICHURONIC ACID BIOSYNTHESIS PROTEIN TUAE"/>
    <property type="match status" value="1"/>
</dbReference>
<feature type="transmembrane region" description="Helical" evidence="5">
    <location>
        <begin position="391"/>
        <end position="416"/>
    </location>
</feature>
<evidence type="ECO:0000256" key="5">
    <source>
        <dbReference type="SAM" id="Phobius"/>
    </source>
</evidence>
<sequence>MHAVAGPPLAPWRAWLAPWVLFLLPVGTMTVPEWNSALYVVLALVLALPPQPGWRELSRWERGVLLAAAAYFAVTFLSWAANGTDPRLFFKRLEVDLRYLLTIPVYLLVRRVPDAERWLLRGCALAGLGLVAEGLYQVEVLGYGQAKGVYHHIPFGTFSALVAALLLDAAVTRRGEGVWRLLYALGCAGAAAAVLLAGSRAGYLNLLALPALWVVLRLPRRAKLAAPLVAAALAAGVWSGSDMARRKVAAGVADIQRYLAREEVRDARALGSLETRLELWRAALALWREHPLLGVGPARWKPQVQGLIARRRAPPAIGHYNQAHNNYLHVLATRGLLGLAALLAMLGIPAAAFLRAHAAGAAAAVPGLLVVAAFALHGLSETPLKTGKEATVFLVFTAVFLAAASRAGAGGAGAAAPAPATP</sequence>
<dbReference type="Pfam" id="PF04932">
    <property type="entry name" value="Wzy_C"/>
    <property type="match status" value="1"/>
</dbReference>
<name>A0A3N1XSH8_9GAMM</name>
<keyword evidence="3 5" id="KW-1133">Transmembrane helix</keyword>
<evidence type="ECO:0000313" key="8">
    <source>
        <dbReference type="Proteomes" id="UP000276634"/>
    </source>
</evidence>
<dbReference type="GO" id="GO:0016020">
    <property type="term" value="C:membrane"/>
    <property type="evidence" value="ECO:0007669"/>
    <property type="project" value="UniProtKB-SubCell"/>
</dbReference>
<comment type="subcellular location">
    <subcellularLocation>
        <location evidence="1">Membrane</location>
        <topology evidence="1">Multi-pass membrane protein</topology>
    </subcellularLocation>
</comment>
<evidence type="ECO:0000256" key="1">
    <source>
        <dbReference type="ARBA" id="ARBA00004141"/>
    </source>
</evidence>
<dbReference type="PANTHER" id="PTHR37422">
    <property type="entry name" value="TEICHURONIC ACID BIOSYNTHESIS PROTEIN TUAE"/>
    <property type="match status" value="1"/>
</dbReference>
<evidence type="ECO:0000256" key="4">
    <source>
        <dbReference type="ARBA" id="ARBA00023136"/>
    </source>
</evidence>
<accession>A0A3N1XSH8</accession>
<dbReference type="InterPro" id="IPR051533">
    <property type="entry name" value="WaaL-like"/>
</dbReference>
<evidence type="ECO:0000313" key="7">
    <source>
        <dbReference type="EMBL" id="ROR29606.1"/>
    </source>
</evidence>
<dbReference type="Proteomes" id="UP000276634">
    <property type="component" value="Unassembled WGS sequence"/>
</dbReference>
<feature type="transmembrane region" description="Helical" evidence="5">
    <location>
        <begin position="63"/>
        <end position="81"/>
    </location>
</feature>
<protein>
    <submittedName>
        <fullName evidence="7">O-antigen ligase</fullName>
    </submittedName>
</protein>
<dbReference type="GO" id="GO:0016874">
    <property type="term" value="F:ligase activity"/>
    <property type="evidence" value="ECO:0007669"/>
    <property type="project" value="UniProtKB-KW"/>
</dbReference>
<dbReference type="RefSeq" id="WP_123402014.1">
    <property type="nucleotide sequence ID" value="NZ_RJVI01000003.1"/>
</dbReference>
<feature type="transmembrane region" description="Helical" evidence="5">
    <location>
        <begin position="181"/>
        <end position="204"/>
    </location>
</feature>
<feature type="transmembrane region" description="Helical" evidence="5">
    <location>
        <begin position="12"/>
        <end position="31"/>
    </location>
</feature>
<feature type="transmembrane region" description="Helical" evidence="5">
    <location>
        <begin position="149"/>
        <end position="169"/>
    </location>
</feature>
<keyword evidence="4 5" id="KW-0472">Membrane</keyword>
<evidence type="ECO:0000259" key="6">
    <source>
        <dbReference type="Pfam" id="PF04932"/>
    </source>
</evidence>
<comment type="caution">
    <text evidence="7">The sequence shown here is derived from an EMBL/GenBank/DDBJ whole genome shotgun (WGS) entry which is preliminary data.</text>
</comment>
<feature type="transmembrane region" description="Helical" evidence="5">
    <location>
        <begin position="336"/>
        <end position="354"/>
    </location>
</feature>
<dbReference type="InterPro" id="IPR007016">
    <property type="entry name" value="O-antigen_ligase-rel_domated"/>
</dbReference>
<keyword evidence="2 5" id="KW-0812">Transmembrane</keyword>
<feature type="transmembrane region" description="Helical" evidence="5">
    <location>
        <begin position="360"/>
        <end position="379"/>
    </location>
</feature>
<feature type="transmembrane region" description="Helical" evidence="5">
    <location>
        <begin position="224"/>
        <end position="241"/>
    </location>
</feature>
<gene>
    <name evidence="7" type="ORF">EDC57_2277</name>
</gene>
<keyword evidence="8" id="KW-1185">Reference proteome</keyword>
<organism evidence="7 8">
    <name type="scientific">Inmirania thermothiophila</name>
    <dbReference type="NCBI Taxonomy" id="1750597"/>
    <lineage>
        <taxon>Bacteria</taxon>
        <taxon>Pseudomonadati</taxon>
        <taxon>Pseudomonadota</taxon>
        <taxon>Gammaproteobacteria</taxon>
        <taxon>Chromatiales</taxon>
        <taxon>Ectothiorhodospiraceae</taxon>
        <taxon>Inmirania</taxon>
    </lineage>
</organism>
<reference evidence="7 8" key="1">
    <citation type="submission" date="2018-11" db="EMBL/GenBank/DDBJ databases">
        <title>Genomic Encyclopedia of Type Strains, Phase IV (KMG-IV): sequencing the most valuable type-strain genomes for metagenomic binning, comparative biology and taxonomic classification.</title>
        <authorList>
            <person name="Goeker M."/>
        </authorList>
    </citation>
    <scope>NUCLEOTIDE SEQUENCE [LARGE SCALE GENOMIC DNA]</scope>
    <source>
        <strain evidence="7 8">DSM 100275</strain>
    </source>
</reference>
<feature type="domain" description="O-antigen ligase-related" evidence="6">
    <location>
        <begin position="187"/>
        <end position="343"/>
    </location>
</feature>
<evidence type="ECO:0000256" key="2">
    <source>
        <dbReference type="ARBA" id="ARBA00022692"/>
    </source>
</evidence>
<proteinExistence type="predicted"/>